<dbReference type="KEGG" id="fil:BN1229_v1_3571"/>
<protein>
    <submittedName>
        <fullName evidence="1">Uncharacterized protein</fullName>
    </submittedName>
</protein>
<dbReference type="Proteomes" id="UP000033187">
    <property type="component" value="Chromosome 1"/>
</dbReference>
<dbReference type="AlphaFoldDB" id="A0A0D6JKE3"/>
<accession>A0A0D6JKE3</accession>
<sequence>MIDRTLFQSPAAACVGSDIFSYFMGVSPFVSGLASGECERLDVWIVIASDLGGIQQRWSDTDDPLCRKPELSCFYPEPVHT</sequence>
<dbReference type="KEGG" id="fiy:BN1229_v1_3563"/>
<reference evidence="2" key="1">
    <citation type="submission" date="2015-02" db="EMBL/GenBank/DDBJ databases">
        <authorList>
            <person name="Chooi Y.-H."/>
        </authorList>
    </citation>
    <scope>NUCLEOTIDE SEQUENCE [LARGE SCALE GENOMIC DNA]</scope>
    <source>
        <strain evidence="2">strain Y</strain>
    </source>
</reference>
<organism evidence="1 2">
    <name type="scientific">Candidatus Filomicrobium marinum</name>
    <dbReference type="NCBI Taxonomy" id="1608628"/>
    <lineage>
        <taxon>Bacteria</taxon>
        <taxon>Pseudomonadati</taxon>
        <taxon>Pseudomonadota</taxon>
        <taxon>Alphaproteobacteria</taxon>
        <taxon>Hyphomicrobiales</taxon>
        <taxon>Hyphomicrobiaceae</taxon>
        <taxon>Filomicrobium</taxon>
    </lineage>
</organism>
<gene>
    <name evidence="1" type="ORF">YBN1229_v1_3563</name>
</gene>
<evidence type="ECO:0000313" key="2">
    <source>
        <dbReference type="Proteomes" id="UP000033187"/>
    </source>
</evidence>
<evidence type="ECO:0000313" key="1">
    <source>
        <dbReference type="EMBL" id="CPR22130.1"/>
    </source>
</evidence>
<dbReference type="EMBL" id="LN829119">
    <property type="protein sequence ID" value="CPR22130.1"/>
    <property type="molecule type" value="Genomic_DNA"/>
</dbReference>
<proteinExistence type="predicted"/>
<keyword evidence="2" id="KW-1185">Reference proteome</keyword>
<name>A0A0D6JKE3_9HYPH</name>